<dbReference type="Gene3D" id="3.40.50.300">
    <property type="entry name" value="P-loop containing nucleotide triphosphate hydrolases"/>
    <property type="match status" value="1"/>
</dbReference>
<sequence length="410" mass="46102">MLVGPNSTGKTSFLALIRALWDVAFREVVPNFREEPYDLGSFEDIVSNGSRTLTNETRFFRGEFRSGIYLGSLEDTIGFAANFENWQTAPYPNVRTFCSDGVMVELRATESRDGGVQVRLRTGEITWPDPGNEMAATHSSGFVPLAFLNPMLRRMFGTDNQHVDRFFDIMDAIAESAPRLIAAAPTRSRPRRTYDPAVLRGDPEGVYIPSYLANLSRQAGDEWQSLKTGLEQFGSQSELFDEIRIRSFGRSDGDPFQIQVRKHSGPKSRRRKGPWHNVIDVGYGVSQALPMLTELLRPEPPTMFLLQQPEVHLHPQAQAALGTLFCKVAAGGRQLLVETHSDNIIDRVRMDVRDQTTGLKPEDVSILYFEPGDLDVKIHSIRLDEMGNVVDAPQGYRQFFTDEMMRSIGL</sequence>
<evidence type="ECO:0000259" key="1">
    <source>
        <dbReference type="Pfam" id="PF13304"/>
    </source>
</evidence>
<protein>
    <recommendedName>
        <fullName evidence="1">ATPase AAA-type core domain-containing protein</fullName>
    </recommendedName>
</protein>
<organism evidence="2 3">
    <name type="scientific">Geodia barretti</name>
    <name type="common">Barrett's horny sponge</name>
    <dbReference type="NCBI Taxonomy" id="519541"/>
    <lineage>
        <taxon>Eukaryota</taxon>
        <taxon>Metazoa</taxon>
        <taxon>Porifera</taxon>
        <taxon>Demospongiae</taxon>
        <taxon>Heteroscleromorpha</taxon>
        <taxon>Tetractinellida</taxon>
        <taxon>Astrophorina</taxon>
        <taxon>Geodiidae</taxon>
        <taxon>Geodia</taxon>
    </lineage>
</organism>
<dbReference type="Pfam" id="PF13304">
    <property type="entry name" value="AAA_21"/>
    <property type="match status" value="1"/>
</dbReference>
<dbReference type="Proteomes" id="UP001174909">
    <property type="component" value="Unassembled WGS sequence"/>
</dbReference>
<dbReference type="PANTHER" id="PTHR43581">
    <property type="entry name" value="ATP/GTP PHOSPHATASE"/>
    <property type="match status" value="1"/>
</dbReference>
<feature type="domain" description="ATPase AAA-type core" evidence="1">
    <location>
        <begin position="189"/>
        <end position="346"/>
    </location>
</feature>
<proteinExistence type="predicted"/>
<evidence type="ECO:0000313" key="3">
    <source>
        <dbReference type="Proteomes" id="UP001174909"/>
    </source>
</evidence>
<dbReference type="InterPro" id="IPR027417">
    <property type="entry name" value="P-loop_NTPase"/>
</dbReference>
<dbReference type="SUPFAM" id="SSF52540">
    <property type="entry name" value="P-loop containing nucleoside triphosphate hydrolases"/>
    <property type="match status" value="1"/>
</dbReference>
<dbReference type="GO" id="GO:0005524">
    <property type="term" value="F:ATP binding"/>
    <property type="evidence" value="ECO:0007669"/>
    <property type="project" value="InterPro"/>
</dbReference>
<dbReference type="PANTHER" id="PTHR43581:SF2">
    <property type="entry name" value="EXCINUCLEASE ATPASE SUBUNIT"/>
    <property type="match status" value="1"/>
</dbReference>
<name>A0AA35S1G5_GEOBA</name>
<dbReference type="AlphaFoldDB" id="A0AA35S1G5"/>
<reference evidence="2" key="1">
    <citation type="submission" date="2023-03" db="EMBL/GenBank/DDBJ databases">
        <authorList>
            <person name="Steffen K."/>
            <person name="Cardenas P."/>
        </authorList>
    </citation>
    <scope>NUCLEOTIDE SEQUENCE</scope>
</reference>
<gene>
    <name evidence="2" type="ORF">GBAR_LOCUS12061</name>
</gene>
<dbReference type="InterPro" id="IPR003959">
    <property type="entry name" value="ATPase_AAA_core"/>
</dbReference>
<dbReference type="InterPro" id="IPR051396">
    <property type="entry name" value="Bact_Antivir_Def_Nuclease"/>
</dbReference>
<comment type="caution">
    <text evidence="2">The sequence shown here is derived from an EMBL/GenBank/DDBJ whole genome shotgun (WGS) entry which is preliminary data.</text>
</comment>
<dbReference type="GO" id="GO:0016887">
    <property type="term" value="F:ATP hydrolysis activity"/>
    <property type="evidence" value="ECO:0007669"/>
    <property type="project" value="InterPro"/>
</dbReference>
<keyword evidence="3" id="KW-1185">Reference proteome</keyword>
<dbReference type="EMBL" id="CASHTH010001804">
    <property type="protein sequence ID" value="CAI8020151.1"/>
    <property type="molecule type" value="Genomic_DNA"/>
</dbReference>
<accession>A0AA35S1G5</accession>
<evidence type="ECO:0000313" key="2">
    <source>
        <dbReference type="EMBL" id="CAI8020151.1"/>
    </source>
</evidence>